<reference evidence="4" key="1">
    <citation type="journal article" date="2012" name="PLoS Genet.">
        <title>The genomes of the fungal plant pathogens Cladosporium fulvum and Dothistroma septosporum reveal adaptation to different hosts and lifestyles but also signatures of common ancestry.</title>
        <authorList>
            <person name="de Wit P.J.G.M."/>
            <person name="van der Burgt A."/>
            <person name="Oekmen B."/>
            <person name="Stergiopoulos I."/>
            <person name="Abd-Elsalam K.A."/>
            <person name="Aerts A.L."/>
            <person name="Bahkali A.H."/>
            <person name="Beenen H.G."/>
            <person name="Chettri P."/>
            <person name="Cox M.P."/>
            <person name="Datema E."/>
            <person name="de Vries R.P."/>
            <person name="Dhillon B."/>
            <person name="Ganley A.R."/>
            <person name="Griffiths S.A."/>
            <person name="Guo Y."/>
            <person name="Hamelin R.C."/>
            <person name="Henrissat B."/>
            <person name="Kabir M.S."/>
            <person name="Jashni M.K."/>
            <person name="Kema G."/>
            <person name="Klaubauf S."/>
            <person name="Lapidus A."/>
            <person name="Levasseur A."/>
            <person name="Lindquist E."/>
            <person name="Mehrabi R."/>
            <person name="Ohm R.A."/>
            <person name="Owen T.J."/>
            <person name="Salamov A."/>
            <person name="Schwelm A."/>
            <person name="Schijlen E."/>
            <person name="Sun H."/>
            <person name="van den Burg H.A."/>
            <person name="van Ham R.C.H.J."/>
            <person name="Zhang S."/>
            <person name="Goodwin S.B."/>
            <person name="Grigoriev I.V."/>
            <person name="Collemare J."/>
            <person name="Bradshaw R.E."/>
        </authorList>
    </citation>
    <scope>NUCLEOTIDE SEQUENCE [LARGE SCALE GENOMIC DNA]</scope>
    <source>
        <strain evidence="4">NZE10 / CBS 128990</strain>
    </source>
</reference>
<dbReference type="Proteomes" id="UP000016933">
    <property type="component" value="Unassembled WGS sequence"/>
</dbReference>
<name>N1PEM1_DOTSN</name>
<feature type="signal peptide" evidence="2">
    <location>
        <begin position="1"/>
        <end position="29"/>
    </location>
</feature>
<proteinExistence type="predicted"/>
<reference evidence="3 4" key="2">
    <citation type="journal article" date="2012" name="PLoS Pathog.">
        <title>Diverse lifestyles and strategies of plant pathogenesis encoded in the genomes of eighteen Dothideomycetes fungi.</title>
        <authorList>
            <person name="Ohm R.A."/>
            <person name="Feau N."/>
            <person name="Henrissat B."/>
            <person name="Schoch C.L."/>
            <person name="Horwitz B.A."/>
            <person name="Barry K.W."/>
            <person name="Condon B.J."/>
            <person name="Copeland A.C."/>
            <person name="Dhillon B."/>
            <person name="Glaser F."/>
            <person name="Hesse C.N."/>
            <person name="Kosti I."/>
            <person name="LaButti K."/>
            <person name="Lindquist E.A."/>
            <person name="Lucas S."/>
            <person name="Salamov A.A."/>
            <person name="Bradshaw R.E."/>
            <person name="Ciuffetti L."/>
            <person name="Hamelin R.C."/>
            <person name="Kema G.H.J."/>
            <person name="Lawrence C."/>
            <person name="Scott J.A."/>
            <person name="Spatafora J.W."/>
            <person name="Turgeon B.G."/>
            <person name="de Wit P.J.G.M."/>
            <person name="Zhong S."/>
            <person name="Goodwin S.B."/>
            <person name="Grigoriev I.V."/>
        </authorList>
    </citation>
    <scope>NUCLEOTIDE SEQUENCE [LARGE SCALE GENOMIC DNA]</scope>
    <source>
        <strain evidence="4">NZE10 / CBS 128990</strain>
    </source>
</reference>
<dbReference type="OrthoDB" id="10253869at2759"/>
<feature type="chain" id="PRO_5004109048" evidence="2">
    <location>
        <begin position="30"/>
        <end position="179"/>
    </location>
</feature>
<organism evidence="3 4">
    <name type="scientific">Dothistroma septosporum (strain NZE10 / CBS 128990)</name>
    <name type="common">Red band needle blight fungus</name>
    <name type="synonym">Mycosphaerella pini</name>
    <dbReference type="NCBI Taxonomy" id="675120"/>
    <lineage>
        <taxon>Eukaryota</taxon>
        <taxon>Fungi</taxon>
        <taxon>Dikarya</taxon>
        <taxon>Ascomycota</taxon>
        <taxon>Pezizomycotina</taxon>
        <taxon>Dothideomycetes</taxon>
        <taxon>Dothideomycetidae</taxon>
        <taxon>Mycosphaerellales</taxon>
        <taxon>Mycosphaerellaceae</taxon>
        <taxon>Dothistroma</taxon>
    </lineage>
</organism>
<dbReference type="HOGENOM" id="CLU_1503395_0_0_1"/>
<protein>
    <submittedName>
        <fullName evidence="3">Uncharacterized protein</fullName>
    </submittedName>
</protein>
<keyword evidence="2" id="KW-0732">Signal</keyword>
<keyword evidence="4" id="KW-1185">Reference proteome</keyword>
<gene>
    <name evidence="3" type="ORF">DOTSEDRAFT_38062</name>
</gene>
<feature type="region of interest" description="Disordered" evidence="1">
    <location>
        <begin position="52"/>
        <end position="88"/>
    </location>
</feature>
<sequence>MTPSGESSLMALCYMYAWLLLQRPPWLRARQDVRSRCRARCVRQCLRQSSRSETDHGTASVAETDDRRRARRYRGDRRRRSQIRRRRRRPDRREILQNFLHAILSRAHPELIKNTDILVHRLEAYGCVEDVMRQIARMYEPSGELGRMNVYCVGPTSHFGATPQVEAGCVGWVEELRTR</sequence>
<evidence type="ECO:0000313" key="4">
    <source>
        <dbReference type="Proteomes" id="UP000016933"/>
    </source>
</evidence>
<evidence type="ECO:0000256" key="2">
    <source>
        <dbReference type="SAM" id="SignalP"/>
    </source>
</evidence>
<evidence type="ECO:0000256" key="1">
    <source>
        <dbReference type="SAM" id="MobiDB-lite"/>
    </source>
</evidence>
<accession>N1PEM1</accession>
<dbReference type="AlphaFoldDB" id="N1PEM1"/>
<dbReference type="EMBL" id="KB446544">
    <property type="protein sequence ID" value="EME40050.1"/>
    <property type="molecule type" value="Genomic_DNA"/>
</dbReference>
<evidence type="ECO:0000313" key="3">
    <source>
        <dbReference type="EMBL" id="EME40050.1"/>
    </source>
</evidence>
<feature type="compositionally biased region" description="Basic residues" evidence="1">
    <location>
        <begin position="69"/>
        <end position="88"/>
    </location>
</feature>